<protein>
    <submittedName>
        <fullName evidence="1">Uncharacterized protein</fullName>
    </submittedName>
</protein>
<accession>A0A2X3B7D4</accession>
<gene>
    <name evidence="1" type="ORF">NCTC13102_01917</name>
</gene>
<dbReference type="EMBL" id="UAWL01000006">
    <property type="protein sequence ID" value="SQB99592.1"/>
    <property type="molecule type" value="Genomic_DNA"/>
</dbReference>
<name>A0A2X3B7D4_9HELI</name>
<dbReference type="AlphaFoldDB" id="A0A2X3B7D4"/>
<evidence type="ECO:0000313" key="2">
    <source>
        <dbReference type="Proteomes" id="UP000250166"/>
    </source>
</evidence>
<sequence length="55" mass="6431">MALTGIVELLKILQEIFRLSDDKYNLLLKDKAVFDRLSPLTKQKELDIKQLEKTI</sequence>
<dbReference type="Proteomes" id="UP000250166">
    <property type="component" value="Unassembled WGS sequence"/>
</dbReference>
<proteinExistence type="predicted"/>
<evidence type="ECO:0000313" key="1">
    <source>
        <dbReference type="EMBL" id="SQB99592.1"/>
    </source>
</evidence>
<organism evidence="1 2">
    <name type="scientific">Helicobacter fennelliae</name>
    <dbReference type="NCBI Taxonomy" id="215"/>
    <lineage>
        <taxon>Bacteria</taxon>
        <taxon>Pseudomonadati</taxon>
        <taxon>Campylobacterota</taxon>
        <taxon>Epsilonproteobacteria</taxon>
        <taxon>Campylobacterales</taxon>
        <taxon>Helicobacteraceae</taxon>
        <taxon>Helicobacter</taxon>
    </lineage>
</organism>
<dbReference type="RefSeq" id="WP_258399880.1">
    <property type="nucleotide sequence ID" value="NZ_UAWL01000006.1"/>
</dbReference>
<reference evidence="1 2" key="1">
    <citation type="submission" date="2018-06" db="EMBL/GenBank/DDBJ databases">
        <authorList>
            <consortium name="Pathogen Informatics"/>
            <person name="Doyle S."/>
        </authorList>
    </citation>
    <scope>NUCLEOTIDE SEQUENCE [LARGE SCALE GENOMIC DNA]</scope>
    <source>
        <strain evidence="1 2">NCTC13102</strain>
    </source>
</reference>